<protein>
    <recommendedName>
        <fullName evidence="2">site-specific DNA-methyltransferase (adenine-specific)</fullName>
        <ecNumber evidence="2">2.1.1.72</ecNumber>
    </recommendedName>
</protein>
<name>A0A0H3J6R7_CLOPA</name>
<dbReference type="Proteomes" id="UP000030905">
    <property type="component" value="Chromosome"/>
</dbReference>
<dbReference type="PIRSF" id="PIRSF000398">
    <property type="entry name" value="M_m6A_EcoRV"/>
    <property type="match status" value="1"/>
</dbReference>
<evidence type="ECO:0000313" key="11">
    <source>
        <dbReference type="Proteomes" id="UP000030905"/>
    </source>
</evidence>
<dbReference type="InterPro" id="IPR029063">
    <property type="entry name" value="SAM-dependent_MTases_sf"/>
</dbReference>
<dbReference type="PANTHER" id="PTHR30481:SF3">
    <property type="entry name" value="DNA ADENINE METHYLASE"/>
    <property type="match status" value="1"/>
</dbReference>
<evidence type="ECO:0000256" key="2">
    <source>
        <dbReference type="ARBA" id="ARBA00011900"/>
    </source>
</evidence>
<dbReference type="Gene3D" id="3.40.50.150">
    <property type="entry name" value="Vaccinia Virus protein VP39"/>
    <property type="match status" value="1"/>
</dbReference>
<dbReference type="GO" id="GO:0009307">
    <property type="term" value="P:DNA restriction-modification system"/>
    <property type="evidence" value="ECO:0007669"/>
    <property type="project" value="InterPro"/>
</dbReference>
<reference evidence="9" key="2">
    <citation type="submission" date="2015-10" db="EMBL/GenBank/DDBJ databases">
        <title>Improved Draft Genome Sequence of Clostridium pasteurianum Strain ATCC 6013 (DSM 525) Using a Hybrid Next-Generation Sequencing Approach.</title>
        <authorList>
            <person name="Pyne M.E."/>
            <person name="Utturkar S.M."/>
            <person name="Brown S.D."/>
            <person name="Moo-Young M."/>
            <person name="Chung D.A."/>
            <person name="Chou P.C."/>
        </authorList>
    </citation>
    <scope>NUCLEOTIDE SEQUENCE</scope>
    <source>
        <strain evidence="9">ATCC 6013</strain>
    </source>
</reference>
<dbReference type="RefSeq" id="WP_003445491.1">
    <property type="nucleotide sequence ID" value="NZ_ANZB01000007.1"/>
</dbReference>
<dbReference type="NCBIfam" id="TIGR00571">
    <property type="entry name" value="dam"/>
    <property type="match status" value="1"/>
</dbReference>
<dbReference type="InterPro" id="IPR012327">
    <property type="entry name" value="MeTrfase_D12"/>
</dbReference>
<dbReference type="GO" id="GO:0009007">
    <property type="term" value="F:site-specific DNA-methyltransferase (adenine-specific) activity"/>
    <property type="evidence" value="ECO:0007669"/>
    <property type="project" value="UniProtKB-EC"/>
</dbReference>
<dbReference type="AlphaFoldDB" id="A0A0H3J6R7"/>
<accession>A0A0H3J6R7</accession>
<reference evidence="9 10" key="3">
    <citation type="journal article" name="Genome Announc.">
        <title>Improved Draft Genome Sequence of Clostridium pasteurianum Strain ATCC 6013 (DSM 525) Using a Hybrid Next-Generation Sequencing Approach.</title>
        <authorList>
            <person name="Pyne M.E."/>
            <person name="Utturkar S."/>
            <person name="Brown S.D."/>
            <person name="Moo-Young M."/>
            <person name="Chung D.A."/>
            <person name="Chou C.P."/>
        </authorList>
    </citation>
    <scope>NUCLEOTIDE SEQUENCE [LARGE SCALE GENOMIC DNA]</scope>
    <source>
        <strain evidence="9 10">ATCC 6013</strain>
    </source>
</reference>
<dbReference type="KEGG" id="cpae:CPAST_c30880"/>
<dbReference type="Pfam" id="PF02086">
    <property type="entry name" value="MethyltransfD12"/>
    <property type="match status" value="1"/>
</dbReference>
<dbReference type="EC" id="2.1.1.72" evidence="2"/>
<proteinExistence type="inferred from homology"/>
<feature type="binding site" evidence="7">
    <location>
        <position position="206"/>
    </location>
    <ligand>
        <name>S-adenosyl-L-methionine</name>
        <dbReference type="ChEBI" id="CHEBI:59789"/>
    </ligand>
</feature>
<dbReference type="InterPro" id="IPR012263">
    <property type="entry name" value="M_m6A_EcoRV"/>
</dbReference>
<dbReference type="PANTHER" id="PTHR30481">
    <property type="entry name" value="DNA ADENINE METHYLASE"/>
    <property type="match status" value="1"/>
</dbReference>
<reference evidence="8 11" key="1">
    <citation type="journal article" date="2015" name="Genome Announc.">
        <title>Complete Genome Sequence of the Nitrogen-Fixing and Solvent-Producing Clostridium pasteurianum DSM 525.</title>
        <authorList>
            <person name="Poehlein A."/>
            <person name="Grosse-Honebrink A."/>
            <person name="Zhang Y."/>
            <person name="Minton N.P."/>
            <person name="Daniel R."/>
        </authorList>
    </citation>
    <scope>NUCLEOTIDE SEQUENCE [LARGE SCALE GENOMIC DNA]</scope>
    <source>
        <strain evidence="8">DSM 525</strain>
        <strain evidence="11">DSM 525 / ATCC 6013</strain>
    </source>
</reference>
<dbReference type="GO" id="GO:1904047">
    <property type="term" value="F:S-adenosyl-L-methionine binding"/>
    <property type="evidence" value="ECO:0007669"/>
    <property type="project" value="TreeGrafter"/>
</dbReference>
<dbReference type="EMBL" id="JPGY02000001">
    <property type="protein sequence ID" value="KRU10850.1"/>
    <property type="molecule type" value="Genomic_DNA"/>
</dbReference>
<dbReference type="SUPFAM" id="SSF53335">
    <property type="entry name" value="S-adenosyl-L-methionine-dependent methyltransferases"/>
    <property type="match status" value="1"/>
</dbReference>
<organism evidence="8 11">
    <name type="scientific">Clostridium pasteurianum DSM 525 = ATCC 6013</name>
    <dbReference type="NCBI Taxonomy" id="1262449"/>
    <lineage>
        <taxon>Bacteria</taxon>
        <taxon>Bacillati</taxon>
        <taxon>Bacillota</taxon>
        <taxon>Clostridia</taxon>
        <taxon>Eubacteriales</taxon>
        <taxon>Clostridiaceae</taxon>
        <taxon>Clostridium</taxon>
    </lineage>
</organism>
<evidence type="ECO:0000256" key="4">
    <source>
        <dbReference type="ARBA" id="ARBA00022679"/>
    </source>
</evidence>
<evidence type="ECO:0000256" key="5">
    <source>
        <dbReference type="ARBA" id="ARBA00022691"/>
    </source>
</evidence>
<keyword evidence="3 8" id="KW-0489">Methyltransferase</keyword>
<dbReference type="GeneID" id="93075199"/>
<dbReference type="KEGG" id="cpat:CLPA_c30880"/>
<feature type="binding site" evidence="7">
    <location>
        <position position="11"/>
    </location>
    <ligand>
        <name>S-adenosyl-L-methionine</name>
        <dbReference type="ChEBI" id="CHEBI:59789"/>
    </ligand>
</feature>
<comment type="catalytic activity">
    <reaction evidence="6">
        <text>a 2'-deoxyadenosine in DNA + S-adenosyl-L-methionine = an N(6)-methyl-2'-deoxyadenosine in DNA + S-adenosyl-L-homocysteine + H(+)</text>
        <dbReference type="Rhea" id="RHEA:15197"/>
        <dbReference type="Rhea" id="RHEA-COMP:12418"/>
        <dbReference type="Rhea" id="RHEA-COMP:12419"/>
        <dbReference type="ChEBI" id="CHEBI:15378"/>
        <dbReference type="ChEBI" id="CHEBI:57856"/>
        <dbReference type="ChEBI" id="CHEBI:59789"/>
        <dbReference type="ChEBI" id="CHEBI:90615"/>
        <dbReference type="ChEBI" id="CHEBI:90616"/>
        <dbReference type="EC" id="2.1.1.72"/>
    </reaction>
</comment>
<keyword evidence="11" id="KW-1185">Reference proteome</keyword>
<dbReference type="GO" id="GO:0006298">
    <property type="term" value="P:mismatch repair"/>
    <property type="evidence" value="ECO:0007669"/>
    <property type="project" value="TreeGrafter"/>
</dbReference>
<evidence type="ECO:0000256" key="3">
    <source>
        <dbReference type="ARBA" id="ARBA00022603"/>
    </source>
</evidence>
<evidence type="ECO:0000313" key="10">
    <source>
        <dbReference type="Proteomes" id="UP000028042"/>
    </source>
</evidence>
<keyword evidence="5" id="KW-0949">S-adenosyl-L-methionine</keyword>
<dbReference type="Proteomes" id="UP000028042">
    <property type="component" value="Unassembled WGS sequence"/>
</dbReference>
<feature type="binding site" evidence="7">
    <location>
        <position position="63"/>
    </location>
    <ligand>
        <name>S-adenosyl-L-methionine</name>
        <dbReference type="ChEBI" id="CHEBI:59789"/>
    </ligand>
</feature>
<evidence type="ECO:0000256" key="1">
    <source>
        <dbReference type="ARBA" id="ARBA00006594"/>
    </source>
</evidence>
<dbReference type="GO" id="GO:0032259">
    <property type="term" value="P:methylation"/>
    <property type="evidence" value="ECO:0007669"/>
    <property type="project" value="UniProtKB-KW"/>
</dbReference>
<evidence type="ECO:0000313" key="9">
    <source>
        <dbReference type="EMBL" id="KRU10850.1"/>
    </source>
</evidence>
<evidence type="ECO:0000256" key="6">
    <source>
        <dbReference type="ARBA" id="ARBA00047942"/>
    </source>
</evidence>
<keyword evidence="4 8" id="KW-0808">Transferase</keyword>
<gene>
    <name evidence="8" type="primary">mjaIIIM</name>
    <name evidence="8" type="ORF">CLPA_c30880</name>
    <name evidence="9" type="ORF">CP6013_00097</name>
</gene>
<evidence type="ECO:0000256" key="7">
    <source>
        <dbReference type="PIRSR" id="PIRSR000398-1"/>
    </source>
</evidence>
<dbReference type="Gene3D" id="1.10.1020.10">
    <property type="entry name" value="Adenine-specific Methyltransferase, Domain 2"/>
    <property type="match status" value="1"/>
</dbReference>
<dbReference type="GO" id="GO:0043565">
    <property type="term" value="F:sequence-specific DNA binding"/>
    <property type="evidence" value="ECO:0007669"/>
    <property type="project" value="TreeGrafter"/>
</dbReference>
<dbReference type="PRINTS" id="PR00505">
    <property type="entry name" value="D12N6MTFRASE"/>
</dbReference>
<evidence type="ECO:0000313" key="8">
    <source>
        <dbReference type="EMBL" id="AJA53142.1"/>
    </source>
</evidence>
<comment type="similarity">
    <text evidence="1">Belongs to the N(4)/N(6)-methyltransferase family.</text>
</comment>
<dbReference type="EMBL" id="CP009268">
    <property type="protein sequence ID" value="AJA53142.1"/>
    <property type="molecule type" value="Genomic_DNA"/>
</dbReference>
<dbReference type="PATRIC" id="fig|1262449.3.peg.2357"/>
<dbReference type="InterPro" id="IPR023095">
    <property type="entry name" value="Ade_MeTrfase_dom_2"/>
</dbReference>
<sequence>MESKIKPFLKWAGGKTQLLQQIIENLPENIEQIRKYVEPFVGAGAVFLCLASNNCFDEYIINDINHKLINLYIVMRDNCDELIEELRILKELYLSLESIEKKEEFYYKIRDEFNEENSNSIRMGALFVFLNKTCFNGLYRENSKGKFNVPFGKHISPGIYQENEIRDISQVLNTKNSNGELKVKILNTSFENINEYIDNNTFVYFDPPYRPVTLGGFNSYSKSGFNDDSQIKLRDFYDDMDKKGAKLMLSNSDPRILDKDDDFFDLLYKKFSIKRVRASRMINSKGSGRGAISELLITNYDK</sequence>
<dbReference type="eggNOG" id="COG0338">
    <property type="taxonomic scope" value="Bacteria"/>
</dbReference>
<feature type="binding site" evidence="7">
    <location>
        <position position="15"/>
    </location>
    <ligand>
        <name>S-adenosyl-L-methionine</name>
        <dbReference type="ChEBI" id="CHEBI:59789"/>
    </ligand>
</feature>